<dbReference type="EMBL" id="FNAB01000001">
    <property type="protein sequence ID" value="SDC75358.1"/>
    <property type="molecule type" value="Genomic_DNA"/>
</dbReference>
<dbReference type="InterPro" id="IPR036938">
    <property type="entry name" value="PAP2/HPO_sf"/>
</dbReference>
<keyword evidence="4" id="KW-1185">Reference proteome</keyword>
<dbReference type="Pfam" id="PF01569">
    <property type="entry name" value="PAP2"/>
    <property type="match status" value="1"/>
</dbReference>
<feature type="domain" description="Phosphatidic acid phosphatase type 2/haloperoxidase" evidence="2">
    <location>
        <begin position="54"/>
        <end position="168"/>
    </location>
</feature>
<evidence type="ECO:0000313" key="3">
    <source>
        <dbReference type="EMBL" id="SDC75358.1"/>
    </source>
</evidence>
<dbReference type="PANTHER" id="PTHR14969">
    <property type="entry name" value="SPHINGOSINE-1-PHOSPHATE PHOSPHOHYDROLASE"/>
    <property type="match status" value="1"/>
</dbReference>
<accession>A0A1G6P5S9</accession>
<dbReference type="CDD" id="cd03392">
    <property type="entry name" value="PAP2_like_2"/>
    <property type="match status" value="1"/>
</dbReference>
<keyword evidence="1" id="KW-0812">Transmembrane</keyword>
<gene>
    <name evidence="3" type="ORF">SAMN05444580_101793</name>
</gene>
<dbReference type="STRING" id="168276.SAMN05444580_101793"/>
<feature type="transmembrane region" description="Helical" evidence="1">
    <location>
        <begin position="96"/>
        <end position="119"/>
    </location>
</feature>
<reference evidence="3 4" key="1">
    <citation type="submission" date="2016-10" db="EMBL/GenBank/DDBJ databases">
        <authorList>
            <person name="de Groot N.N."/>
        </authorList>
    </citation>
    <scope>NUCLEOTIDE SEQUENCE [LARGE SCALE GENOMIC DNA]</scope>
    <source>
        <strain evidence="3 4">JCM 11308</strain>
    </source>
</reference>
<evidence type="ECO:0000259" key="2">
    <source>
        <dbReference type="SMART" id="SM00014"/>
    </source>
</evidence>
<dbReference type="RefSeq" id="WP_072842966.1">
    <property type="nucleotide sequence ID" value="NZ_FNAB01000001.1"/>
</dbReference>
<dbReference type="Gene3D" id="1.20.144.10">
    <property type="entry name" value="Phosphatidic acid phosphatase type 2/haloperoxidase"/>
    <property type="match status" value="2"/>
</dbReference>
<dbReference type="InterPro" id="IPR000326">
    <property type="entry name" value="PAP2/HPO"/>
</dbReference>
<dbReference type="AlphaFoldDB" id="A0A1G6P5S9"/>
<evidence type="ECO:0000256" key="1">
    <source>
        <dbReference type="SAM" id="Phobius"/>
    </source>
</evidence>
<feature type="transmembrane region" description="Helical" evidence="1">
    <location>
        <begin position="25"/>
        <end position="48"/>
    </location>
</feature>
<dbReference type="SMART" id="SM00014">
    <property type="entry name" value="acidPPc"/>
    <property type="match status" value="1"/>
</dbReference>
<keyword evidence="1" id="KW-0472">Membrane</keyword>
<feature type="transmembrane region" description="Helical" evidence="1">
    <location>
        <begin position="153"/>
        <end position="174"/>
    </location>
</feature>
<sequence>MNIDRNVLDWMLEVRTPWLTDVVTVITNLGGTAASWAIAAAITIALVVRRHRVEAVMVAGAMFTGLFVMSGLKLVFRRDRPPFPERLVDEATHSFPSGHAMMSAILVCVVAAVIVRLAAPRWRAPWVFALLACWTLLIGLSRVYLGAHWLTDVLAGWLFGAAWAALWIWGVVWFERKRQQVGQTSLS</sequence>
<organism evidence="3 4">
    <name type="scientific">Rhodococcus tukisamuensis</name>
    <dbReference type="NCBI Taxonomy" id="168276"/>
    <lineage>
        <taxon>Bacteria</taxon>
        <taxon>Bacillati</taxon>
        <taxon>Actinomycetota</taxon>
        <taxon>Actinomycetes</taxon>
        <taxon>Mycobacteriales</taxon>
        <taxon>Nocardiaceae</taxon>
        <taxon>Rhodococcus</taxon>
    </lineage>
</organism>
<dbReference type="SUPFAM" id="SSF48317">
    <property type="entry name" value="Acid phosphatase/Vanadium-dependent haloperoxidase"/>
    <property type="match status" value="1"/>
</dbReference>
<name>A0A1G6P5S9_9NOCA</name>
<proteinExistence type="predicted"/>
<feature type="transmembrane region" description="Helical" evidence="1">
    <location>
        <begin position="55"/>
        <end position="76"/>
    </location>
</feature>
<dbReference type="Proteomes" id="UP000199417">
    <property type="component" value="Unassembled WGS sequence"/>
</dbReference>
<feature type="transmembrane region" description="Helical" evidence="1">
    <location>
        <begin position="126"/>
        <end position="147"/>
    </location>
</feature>
<evidence type="ECO:0000313" key="4">
    <source>
        <dbReference type="Proteomes" id="UP000199417"/>
    </source>
</evidence>
<protein>
    <submittedName>
        <fullName evidence="3">Undecaprenyl-diphosphatase</fullName>
    </submittedName>
</protein>
<dbReference type="PANTHER" id="PTHR14969:SF13">
    <property type="entry name" value="AT30094P"/>
    <property type="match status" value="1"/>
</dbReference>
<keyword evidence="1" id="KW-1133">Transmembrane helix</keyword>